<gene>
    <name evidence="6" type="ORF">rosag_40730</name>
</gene>
<dbReference type="PANTHER" id="PTHR30244">
    <property type="entry name" value="TRANSAMINASE"/>
    <property type="match status" value="1"/>
</dbReference>
<dbReference type="CDD" id="cd00616">
    <property type="entry name" value="AHBA_syn"/>
    <property type="match status" value="1"/>
</dbReference>
<dbReference type="InterPro" id="IPR015422">
    <property type="entry name" value="PyrdxlP-dep_Trfase_small"/>
</dbReference>
<feature type="active site" description="Proton acceptor" evidence="3">
    <location>
        <position position="188"/>
    </location>
</feature>
<comment type="caution">
    <text evidence="6">The sequence shown here is derived from an EMBL/GenBank/DDBJ whole genome shotgun (WGS) entry which is preliminary data.</text>
</comment>
<dbReference type="InterPro" id="IPR015421">
    <property type="entry name" value="PyrdxlP-dep_Trfase_major"/>
</dbReference>
<keyword evidence="7" id="KW-1185">Reference proteome</keyword>
<evidence type="ECO:0000256" key="2">
    <source>
        <dbReference type="ARBA" id="ARBA00037999"/>
    </source>
</evidence>
<evidence type="ECO:0000313" key="7">
    <source>
        <dbReference type="Proteomes" id="UP001161325"/>
    </source>
</evidence>
<proteinExistence type="inferred from homology"/>
<dbReference type="AlphaFoldDB" id="A0AA37Q6P8"/>
<dbReference type="Gene3D" id="3.40.640.10">
    <property type="entry name" value="Type I PLP-dependent aspartate aminotransferase-like (Major domain)"/>
    <property type="match status" value="1"/>
</dbReference>
<dbReference type="GO" id="GO:0000271">
    <property type="term" value="P:polysaccharide biosynthetic process"/>
    <property type="evidence" value="ECO:0007669"/>
    <property type="project" value="TreeGrafter"/>
</dbReference>
<protein>
    <submittedName>
        <fullName evidence="6">Aminotransferase DegT</fullName>
    </submittedName>
</protein>
<dbReference type="GO" id="GO:0030170">
    <property type="term" value="F:pyridoxal phosphate binding"/>
    <property type="evidence" value="ECO:0007669"/>
    <property type="project" value="TreeGrafter"/>
</dbReference>
<dbReference type="PANTHER" id="PTHR30244:SF36">
    <property type="entry name" value="3-OXO-GLUCOSE-6-PHOSPHATE:GLUTAMATE AMINOTRANSFERASE"/>
    <property type="match status" value="1"/>
</dbReference>
<dbReference type="SUPFAM" id="SSF53383">
    <property type="entry name" value="PLP-dependent transferases"/>
    <property type="match status" value="1"/>
</dbReference>
<accession>A0AA37Q6P8</accession>
<keyword evidence="6" id="KW-0032">Aminotransferase</keyword>
<dbReference type="EMBL" id="BRXS01000006">
    <property type="protein sequence ID" value="GLC27560.1"/>
    <property type="molecule type" value="Genomic_DNA"/>
</dbReference>
<dbReference type="Gene3D" id="3.90.1150.10">
    <property type="entry name" value="Aspartate Aminotransferase, domain 1"/>
    <property type="match status" value="1"/>
</dbReference>
<dbReference type="RefSeq" id="WP_284351996.1">
    <property type="nucleotide sequence ID" value="NZ_BRXS01000006.1"/>
</dbReference>
<dbReference type="Pfam" id="PF01041">
    <property type="entry name" value="DegT_DnrJ_EryC1"/>
    <property type="match status" value="1"/>
</dbReference>
<dbReference type="InterPro" id="IPR015424">
    <property type="entry name" value="PyrdxlP-dep_Trfase"/>
</dbReference>
<sequence length="370" mass="40152">MPVPLLDLRAQHATIRDDVVAAMLEVVDAQAFILGEPVAKLECEVAGLSRTRYAVGCANGTDAILLALRALDVGPGDEVVTTPFTFFATAGTIHNAGARPVFVDIDPATFNILPDAVAAAVGPKTKAVIPVDLFGQMAPIEQVQLAARGLPVIEDAAQTIGARRMIDGEWRMAGEAATIGTFSFFPSKNLGGYGDGGMMVTQDEALNTRLLKLRTHGSQKTYFHELVGYNSRLDALQAAVLRAKLPHLAAWSAKRRENAAYYDAALADVAEIRTPYVDPANESIYNQYTIRADRRDTLQAHLKERGIGSSIYYPLPLHLQPCFAYLGYREGQCPEAERAAHEVLSLPIYPELTQAQLDEVIGAVRAFYGR</sequence>
<dbReference type="InterPro" id="IPR000653">
    <property type="entry name" value="DegT/StrS_aminotransferase"/>
</dbReference>
<name>A0AA37Q6P8_9BACT</name>
<keyword evidence="1 4" id="KW-0663">Pyridoxal phosphate</keyword>
<evidence type="ECO:0000256" key="4">
    <source>
        <dbReference type="PIRSR" id="PIRSR000390-2"/>
    </source>
</evidence>
<dbReference type="PIRSF" id="PIRSF000390">
    <property type="entry name" value="PLP_StrS"/>
    <property type="match status" value="1"/>
</dbReference>
<dbReference type="Proteomes" id="UP001161325">
    <property type="component" value="Unassembled WGS sequence"/>
</dbReference>
<reference evidence="6" key="1">
    <citation type="submission" date="2022-08" db="EMBL/GenBank/DDBJ databases">
        <title>Draft genome sequencing of Roseisolibacter agri AW1220.</title>
        <authorList>
            <person name="Tobiishi Y."/>
            <person name="Tonouchi A."/>
        </authorList>
    </citation>
    <scope>NUCLEOTIDE SEQUENCE</scope>
    <source>
        <strain evidence="6">AW1220</strain>
    </source>
</reference>
<feature type="modified residue" description="N6-(pyridoxal phosphate)lysine" evidence="4">
    <location>
        <position position="188"/>
    </location>
</feature>
<evidence type="ECO:0000256" key="3">
    <source>
        <dbReference type="PIRSR" id="PIRSR000390-1"/>
    </source>
</evidence>
<evidence type="ECO:0000256" key="1">
    <source>
        <dbReference type="ARBA" id="ARBA00022898"/>
    </source>
</evidence>
<dbReference type="GO" id="GO:0008483">
    <property type="term" value="F:transaminase activity"/>
    <property type="evidence" value="ECO:0007669"/>
    <property type="project" value="UniProtKB-KW"/>
</dbReference>
<evidence type="ECO:0000313" key="6">
    <source>
        <dbReference type="EMBL" id="GLC27560.1"/>
    </source>
</evidence>
<keyword evidence="6" id="KW-0808">Transferase</keyword>
<evidence type="ECO:0000256" key="5">
    <source>
        <dbReference type="RuleBase" id="RU004508"/>
    </source>
</evidence>
<comment type="similarity">
    <text evidence="2 5">Belongs to the DegT/DnrJ/EryC1 family.</text>
</comment>
<organism evidence="6 7">
    <name type="scientific">Roseisolibacter agri</name>
    <dbReference type="NCBI Taxonomy" id="2014610"/>
    <lineage>
        <taxon>Bacteria</taxon>
        <taxon>Pseudomonadati</taxon>
        <taxon>Gemmatimonadota</taxon>
        <taxon>Gemmatimonadia</taxon>
        <taxon>Gemmatimonadales</taxon>
        <taxon>Gemmatimonadaceae</taxon>
        <taxon>Roseisolibacter</taxon>
    </lineage>
</organism>